<feature type="compositionally biased region" description="Basic and acidic residues" evidence="1">
    <location>
        <begin position="256"/>
        <end position="266"/>
    </location>
</feature>
<feature type="compositionally biased region" description="Low complexity" evidence="1">
    <location>
        <begin position="377"/>
        <end position="393"/>
    </location>
</feature>
<dbReference type="Proteomes" id="UP001177744">
    <property type="component" value="Unassembled WGS sequence"/>
</dbReference>
<feature type="region of interest" description="Disordered" evidence="1">
    <location>
        <begin position="127"/>
        <end position="161"/>
    </location>
</feature>
<feature type="compositionally biased region" description="Basic residues" evidence="1">
    <location>
        <begin position="334"/>
        <end position="356"/>
    </location>
</feature>
<keyword evidence="3" id="KW-1185">Reference proteome</keyword>
<dbReference type="EMBL" id="JAULJE010000005">
    <property type="protein sequence ID" value="KAK1343175.1"/>
    <property type="molecule type" value="Genomic_DNA"/>
</dbReference>
<sequence>MLLSPALLKDVIKASGRLAANPGPSPGPLGPAKAGVRTLDEESYTQQSGGLGVSVQIGPKGAEGKEMGTNQSRARPAAATGEPARERCRRSGSRSPRSPRSPRSRTYITLQLFLRGRLAEPSRADHFAAAHGARSSGSGPGSRGAGWRAPDAADACRQSSSGGDLALPALHPSPTGWAGWAGFAARLRVRASSPQVGGRRHLGAGAAARPGHFGLPSGRPPRRQAPGPAGPKKRSGSAGLCPGAEPGPRSPCAPPPKDRTSPERFPKRTLRCTRTRKHTLSHTPHTLSHTHNAQRGAHSGSPAHGFGCAPGDPIPPPSPGEGGSLPRTPGKPGGKGKPRGSRGQRAQGRSRVRGRGRGAAEERGARLLGSRDGSHCPAPSRSSRAASPTRGARQVLSRPAPGPIPPSPGLWVPSSSLSSSPSHTFSETPPERFQPKQQGLGRRPLAEEGAREGGSRSPRGTLGFVVRKAGAGSSAAGRRRRRLSPQPAPRGKAAEAEARASRPGLGRLVA</sequence>
<accession>A0AA40I628</accession>
<feature type="compositionally biased region" description="Low complexity" evidence="1">
    <location>
        <begin position="467"/>
        <end position="476"/>
    </location>
</feature>
<comment type="caution">
    <text evidence="2">The sequence shown here is derived from an EMBL/GenBank/DDBJ whole genome shotgun (WGS) entry which is preliminary data.</text>
</comment>
<gene>
    <name evidence="2" type="ORF">QTO34_015951</name>
</gene>
<feature type="compositionally biased region" description="Low complexity" evidence="1">
    <location>
        <begin position="409"/>
        <end position="428"/>
    </location>
</feature>
<organism evidence="2 3">
    <name type="scientific">Cnephaeus nilssonii</name>
    <name type="common">Northern bat</name>
    <name type="synonym">Eptesicus nilssonii</name>
    <dbReference type="NCBI Taxonomy" id="3371016"/>
    <lineage>
        <taxon>Eukaryota</taxon>
        <taxon>Metazoa</taxon>
        <taxon>Chordata</taxon>
        <taxon>Craniata</taxon>
        <taxon>Vertebrata</taxon>
        <taxon>Euteleostomi</taxon>
        <taxon>Mammalia</taxon>
        <taxon>Eutheria</taxon>
        <taxon>Laurasiatheria</taxon>
        <taxon>Chiroptera</taxon>
        <taxon>Yangochiroptera</taxon>
        <taxon>Vespertilionidae</taxon>
        <taxon>Cnephaeus</taxon>
    </lineage>
</organism>
<feature type="compositionally biased region" description="Low complexity" evidence="1">
    <location>
        <begin position="281"/>
        <end position="291"/>
    </location>
</feature>
<evidence type="ECO:0000313" key="2">
    <source>
        <dbReference type="EMBL" id="KAK1343175.1"/>
    </source>
</evidence>
<feature type="region of interest" description="Disordered" evidence="1">
    <location>
        <begin position="196"/>
        <end position="510"/>
    </location>
</feature>
<proteinExistence type="predicted"/>
<feature type="region of interest" description="Disordered" evidence="1">
    <location>
        <begin position="17"/>
        <end position="107"/>
    </location>
</feature>
<evidence type="ECO:0000313" key="3">
    <source>
        <dbReference type="Proteomes" id="UP001177744"/>
    </source>
</evidence>
<feature type="compositionally biased region" description="Basic residues" evidence="1">
    <location>
        <begin position="267"/>
        <end position="280"/>
    </location>
</feature>
<evidence type="ECO:0000256" key="1">
    <source>
        <dbReference type="SAM" id="MobiDB-lite"/>
    </source>
</evidence>
<feature type="compositionally biased region" description="Basic and acidic residues" evidence="1">
    <location>
        <begin position="444"/>
        <end position="454"/>
    </location>
</feature>
<reference evidence="2" key="1">
    <citation type="submission" date="2023-06" db="EMBL/GenBank/DDBJ databases">
        <title>Reference genome for the Northern bat (Eptesicus nilssonii), a most northern bat species.</title>
        <authorList>
            <person name="Laine V.N."/>
            <person name="Pulliainen A.T."/>
            <person name="Lilley T.M."/>
        </authorList>
    </citation>
    <scope>NUCLEOTIDE SEQUENCE</scope>
    <source>
        <strain evidence="2">BLF_Eptnil</strain>
        <tissue evidence="2">Kidney</tissue>
    </source>
</reference>
<name>A0AA40I628_CNENI</name>
<dbReference type="AlphaFoldDB" id="A0AA40I628"/>
<protein>
    <submittedName>
        <fullName evidence="2">Uncharacterized protein</fullName>
    </submittedName>
</protein>